<comment type="caution">
    <text evidence="1">The sequence shown here is derived from an EMBL/GenBank/DDBJ whole genome shotgun (WGS) entry which is preliminary data.</text>
</comment>
<dbReference type="Pfam" id="PF13384">
    <property type="entry name" value="HTH_23"/>
    <property type="match status" value="1"/>
</dbReference>
<protein>
    <submittedName>
        <fullName evidence="1">Feruloyl esterase</fullName>
    </submittedName>
</protein>
<accession>T0YV34</accession>
<dbReference type="AlphaFoldDB" id="T0YV34"/>
<dbReference type="EMBL" id="AUZY01010214">
    <property type="protein sequence ID" value="EQD39446.1"/>
    <property type="molecule type" value="Genomic_DNA"/>
</dbReference>
<evidence type="ECO:0000313" key="1">
    <source>
        <dbReference type="EMBL" id="EQD39446.1"/>
    </source>
</evidence>
<reference evidence="1" key="2">
    <citation type="journal article" date="2014" name="ISME J.">
        <title>Microbial stratification in low pH oxic and suboxic macroscopic growths along an acid mine drainage.</title>
        <authorList>
            <person name="Mendez-Garcia C."/>
            <person name="Mesa V."/>
            <person name="Sprenger R.R."/>
            <person name="Richter M."/>
            <person name="Diez M.S."/>
            <person name="Solano J."/>
            <person name="Bargiela R."/>
            <person name="Golyshina O.V."/>
            <person name="Manteca A."/>
            <person name="Ramos J.L."/>
            <person name="Gallego J.R."/>
            <person name="Llorente I."/>
            <person name="Martins Dos Santos V.A."/>
            <person name="Jensen O.N."/>
            <person name="Pelaez A.I."/>
            <person name="Sanchez J."/>
            <person name="Ferrer M."/>
        </authorList>
    </citation>
    <scope>NUCLEOTIDE SEQUENCE</scope>
</reference>
<sequence>MSLTSEERNSLESWARDRSTPHHRLVLRAKIVLRAADGAQNKQIAEELGIQANTCALWRHRFHHLRLSGLEQDAPRAGGPLQIPDSTIRSIVHDTLHPKPYNATHWSTRTMAAKYGLSPNTIHQIRRARRLQPHRVEQYKLSNDKHFEEKLRDVVA</sequence>
<dbReference type="SUPFAM" id="SSF46689">
    <property type="entry name" value="Homeodomain-like"/>
    <property type="match status" value="1"/>
</dbReference>
<dbReference type="InterPro" id="IPR009057">
    <property type="entry name" value="Homeodomain-like_sf"/>
</dbReference>
<proteinExistence type="predicted"/>
<reference evidence="1" key="1">
    <citation type="submission" date="2013-08" db="EMBL/GenBank/DDBJ databases">
        <authorList>
            <person name="Mendez C."/>
            <person name="Richter M."/>
            <person name="Ferrer M."/>
            <person name="Sanchez J."/>
        </authorList>
    </citation>
    <scope>NUCLEOTIDE SEQUENCE</scope>
</reference>
<name>T0YV34_9ZZZZ</name>
<feature type="non-terminal residue" evidence="1">
    <location>
        <position position="156"/>
    </location>
</feature>
<organism evidence="1">
    <name type="scientific">mine drainage metagenome</name>
    <dbReference type="NCBI Taxonomy" id="410659"/>
    <lineage>
        <taxon>unclassified sequences</taxon>
        <taxon>metagenomes</taxon>
        <taxon>ecological metagenomes</taxon>
    </lineage>
</organism>
<gene>
    <name evidence="1" type="ORF">B1B_15348</name>
</gene>